<keyword evidence="2" id="KW-0808">Transferase</keyword>
<keyword evidence="1" id="KW-0812">Transmembrane</keyword>
<feature type="transmembrane region" description="Helical" evidence="1">
    <location>
        <begin position="12"/>
        <end position="32"/>
    </location>
</feature>
<dbReference type="RefSeq" id="WP_085180978.1">
    <property type="nucleotide sequence ID" value="NZ_CSTD01000001.1"/>
</dbReference>
<dbReference type="OrthoDB" id="4726400at2"/>
<keyword evidence="2" id="KW-0723">Serine/threonine-protein kinase</keyword>
<keyword evidence="1" id="KW-0472">Membrane</keyword>
<protein>
    <submittedName>
        <fullName evidence="2">Serine/threonine protein kinase</fullName>
    </submittedName>
</protein>
<accession>A0A0U0W517</accession>
<proteinExistence type="predicted"/>
<dbReference type="GO" id="GO:0004674">
    <property type="term" value="F:protein serine/threonine kinase activity"/>
    <property type="evidence" value="ECO:0007669"/>
    <property type="project" value="UniProtKB-KW"/>
</dbReference>
<evidence type="ECO:0000256" key="1">
    <source>
        <dbReference type="SAM" id="Phobius"/>
    </source>
</evidence>
<evidence type="ECO:0000313" key="2">
    <source>
        <dbReference type="EMBL" id="CPR04780.1"/>
    </source>
</evidence>
<name>A0A0U0W517_MYCBE</name>
<sequence length="200" mass="20908">MGRSATRRARWFDVVAGVVVLAVLIGVGRIALVDRDDSAPDPRGSAAQPASAAAFSPAEQKIVGLLPPGYSVAACARAADPFEDAVASLDCTQNSGSDDPTYARFTLYEDLDALTGDFQDTAGDMVQSPCPGQGPSGPGTWTLDAKGGQIGGKIVCGMVDDRANIAWTRDAQLLLATVNGGADLGDLYKWWRRYGATSQQ</sequence>
<dbReference type="EMBL" id="CSTD01000001">
    <property type="protein sequence ID" value="CPR04780.1"/>
    <property type="molecule type" value="Genomic_DNA"/>
</dbReference>
<dbReference type="AlphaFoldDB" id="A0A0U0W517"/>
<dbReference type="Proteomes" id="UP000198875">
    <property type="component" value="Unassembled WGS sequence"/>
</dbReference>
<keyword evidence="2" id="KW-0418">Kinase</keyword>
<evidence type="ECO:0000313" key="3">
    <source>
        <dbReference type="Proteomes" id="UP000198875"/>
    </source>
</evidence>
<gene>
    <name evidence="2" type="ORF">BN971_00473</name>
</gene>
<reference evidence="2 3" key="1">
    <citation type="submission" date="2015-03" db="EMBL/GenBank/DDBJ databases">
        <authorList>
            <person name="Murphy D."/>
        </authorList>
    </citation>
    <scope>NUCLEOTIDE SEQUENCE [LARGE SCALE GENOMIC DNA]</scope>
    <source>
        <strain evidence="2 3">DSM 44277</strain>
    </source>
</reference>
<organism evidence="2 3">
    <name type="scientific">Mycobacterium bohemicum DSM 44277</name>
    <dbReference type="NCBI Taxonomy" id="1236609"/>
    <lineage>
        <taxon>Bacteria</taxon>
        <taxon>Bacillati</taxon>
        <taxon>Actinomycetota</taxon>
        <taxon>Actinomycetes</taxon>
        <taxon>Mycobacteriales</taxon>
        <taxon>Mycobacteriaceae</taxon>
        <taxon>Mycobacterium</taxon>
    </lineage>
</organism>
<keyword evidence="1" id="KW-1133">Transmembrane helix</keyword>